<evidence type="ECO:0008006" key="4">
    <source>
        <dbReference type="Google" id="ProtNLM"/>
    </source>
</evidence>
<dbReference type="AlphaFoldDB" id="A0A8X6KQI0"/>
<dbReference type="EMBL" id="BMAO01032543">
    <property type="protein sequence ID" value="GFQ83060.1"/>
    <property type="molecule type" value="Genomic_DNA"/>
</dbReference>
<gene>
    <name evidence="2" type="primary">AVEN_56834_1</name>
    <name evidence="2" type="ORF">TNCT_193691</name>
</gene>
<proteinExistence type="predicted"/>
<protein>
    <recommendedName>
        <fullName evidence="4">Gustatory receptor</fullName>
    </recommendedName>
</protein>
<keyword evidence="1" id="KW-1133">Transmembrane helix</keyword>
<accession>A0A8X6KQI0</accession>
<evidence type="ECO:0000313" key="3">
    <source>
        <dbReference type="Proteomes" id="UP000887116"/>
    </source>
</evidence>
<feature type="transmembrane region" description="Helical" evidence="1">
    <location>
        <begin position="79"/>
        <end position="97"/>
    </location>
</feature>
<evidence type="ECO:0000256" key="1">
    <source>
        <dbReference type="SAM" id="Phobius"/>
    </source>
</evidence>
<feature type="transmembrane region" description="Helical" evidence="1">
    <location>
        <begin position="252"/>
        <end position="273"/>
    </location>
</feature>
<keyword evidence="1" id="KW-0812">Transmembrane</keyword>
<sequence>MRPGAVMVKYDELHIVQYWYLFLECFIGLIYLSLIRIQIELFIAYLKIPADVIRPRFFSSGGKVKTSLVETYHSGDIKLGLAYIFIDILSLTLWYSLHNKRKNLRLLILFLNTRRNICPSVDKNYHRWINIFVLGNVIATILFAVVFACFTQGVDGAAEFWTLGSKFSNKKYETILNFIGGYAYYLVYSEYPISFTLSTCKLVYRYGLVLQQYNEDIKNLNYSSITAKCFEIANRYTAIEQNIHLLKDTLSFSLFLMLVSGFFNIYTALSYILTYDVPLHICAELSSNACTGAMIIILLTIYCSRIPEYMMAIKGSVGSVIDKNQMHNLNLVGEVRFLTRIENKDIVYLSAGGMINFTKSFLLPAFGTILTYSILIVKLE</sequence>
<name>A0A8X6KQI0_TRICU</name>
<keyword evidence="3" id="KW-1185">Reference proteome</keyword>
<dbReference type="OrthoDB" id="6453745at2759"/>
<feature type="transmembrane region" description="Helical" evidence="1">
    <location>
        <begin position="20"/>
        <end position="46"/>
    </location>
</feature>
<dbReference type="Proteomes" id="UP000887116">
    <property type="component" value="Unassembled WGS sequence"/>
</dbReference>
<organism evidence="2 3">
    <name type="scientific">Trichonephila clavata</name>
    <name type="common">Joro spider</name>
    <name type="synonym">Nephila clavata</name>
    <dbReference type="NCBI Taxonomy" id="2740835"/>
    <lineage>
        <taxon>Eukaryota</taxon>
        <taxon>Metazoa</taxon>
        <taxon>Ecdysozoa</taxon>
        <taxon>Arthropoda</taxon>
        <taxon>Chelicerata</taxon>
        <taxon>Arachnida</taxon>
        <taxon>Araneae</taxon>
        <taxon>Araneomorphae</taxon>
        <taxon>Entelegynae</taxon>
        <taxon>Araneoidea</taxon>
        <taxon>Nephilidae</taxon>
        <taxon>Trichonephila</taxon>
    </lineage>
</organism>
<evidence type="ECO:0000313" key="2">
    <source>
        <dbReference type="EMBL" id="GFQ83060.1"/>
    </source>
</evidence>
<feature type="transmembrane region" description="Helical" evidence="1">
    <location>
        <begin position="285"/>
        <end position="304"/>
    </location>
</feature>
<comment type="caution">
    <text evidence="2">The sequence shown here is derived from an EMBL/GenBank/DDBJ whole genome shotgun (WGS) entry which is preliminary data.</text>
</comment>
<feature type="transmembrane region" description="Helical" evidence="1">
    <location>
        <begin position="128"/>
        <end position="150"/>
    </location>
</feature>
<reference evidence="2" key="1">
    <citation type="submission" date="2020-07" db="EMBL/GenBank/DDBJ databases">
        <title>Multicomponent nature underlies the extraordinary mechanical properties of spider dragline silk.</title>
        <authorList>
            <person name="Kono N."/>
            <person name="Nakamura H."/>
            <person name="Mori M."/>
            <person name="Yoshida Y."/>
            <person name="Ohtoshi R."/>
            <person name="Malay A.D."/>
            <person name="Moran D.A.P."/>
            <person name="Tomita M."/>
            <person name="Numata K."/>
            <person name="Arakawa K."/>
        </authorList>
    </citation>
    <scope>NUCLEOTIDE SEQUENCE</scope>
</reference>
<keyword evidence="1" id="KW-0472">Membrane</keyword>